<name>A0A3S2TRD0_9BACI</name>
<proteinExistence type="predicted"/>
<evidence type="ECO:0000313" key="3">
    <source>
        <dbReference type="Proteomes" id="UP000288024"/>
    </source>
</evidence>
<evidence type="ECO:0000256" key="1">
    <source>
        <dbReference type="SAM" id="Coils"/>
    </source>
</evidence>
<organism evidence="2 3">
    <name type="scientific">Niallia taxi</name>
    <dbReference type="NCBI Taxonomy" id="2499688"/>
    <lineage>
        <taxon>Bacteria</taxon>
        <taxon>Bacillati</taxon>
        <taxon>Bacillota</taxon>
        <taxon>Bacilli</taxon>
        <taxon>Bacillales</taxon>
        <taxon>Bacillaceae</taxon>
        <taxon>Niallia</taxon>
    </lineage>
</organism>
<dbReference type="EMBL" id="RZTZ01000015">
    <property type="protein sequence ID" value="RVT57740.1"/>
    <property type="molecule type" value="Genomic_DNA"/>
</dbReference>
<keyword evidence="1" id="KW-0175">Coiled coil</keyword>
<keyword evidence="3" id="KW-1185">Reference proteome</keyword>
<evidence type="ECO:0000313" key="2">
    <source>
        <dbReference type="EMBL" id="RVT57740.1"/>
    </source>
</evidence>
<accession>A0A3S2TRD0</accession>
<dbReference type="Proteomes" id="UP000288024">
    <property type="component" value="Unassembled WGS sequence"/>
</dbReference>
<reference evidence="2 3" key="1">
    <citation type="submission" date="2019-01" db="EMBL/GenBank/DDBJ databases">
        <title>Bacillus sp. M5HDSG1-1, whole genome shotgun sequence.</title>
        <authorList>
            <person name="Tuo L."/>
        </authorList>
    </citation>
    <scope>NUCLEOTIDE SEQUENCE [LARGE SCALE GENOMIC DNA]</scope>
    <source>
        <strain evidence="2 3">M5HDSG1-1</strain>
    </source>
</reference>
<feature type="coiled-coil region" evidence="1">
    <location>
        <begin position="137"/>
        <end position="174"/>
    </location>
</feature>
<dbReference type="RefSeq" id="WP_127741461.1">
    <property type="nucleotide sequence ID" value="NZ_RZTZ01000015.1"/>
</dbReference>
<dbReference type="AlphaFoldDB" id="A0A3S2TRD0"/>
<comment type="caution">
    <text evidence="2">The sequence shown here is derived from an EMBL/GenBank/DDBJ whole genome shotgun (WGS) entry which is preliminary data.</text>
</comment>
<gene>
    <name evidence="2" type="ORF">EM808_23615</name>
</gene>
<protein>
    <submittedName>
        <fullName evidence="2">Uncharacterized protein</fullName>
    </submittedName>
</protein>
<sequence length="242" mass="28088">MPDLKQSSPVYLPETNITAATSQSVFQYNYLEAYMAAQHAKNEMLRMKLEDIYLQANNNTQEQAEKLQQLEELLYIQGNVTDQVLEETKNNQDHLKAVLQSALTAEKLAKENAQKLSDEQNVHTAILDQFVFQDKAISNLTETLEDFKQTTAALQEKINQTEETQQQIEEKLELQEIFQQTILEKVEDTDGKISKLSRQMDYLKEVIFERIEFLAAKFEDNLKSMVIPVQKFFVKTNEKEKK</sequence>